<evidence type="ECO:0000256" key="1">
    <source>
        <dbReference type="ARBA" id="ARBA00001933"/>
    </source>
</evidence>
<dbReference type="Gene3D" id="3.90.1150.10">
    <property type="entry name" value="Aspartate Aminotransferase, domain 1"/>
    <property type="match status" value="1"/>
</dbReference>
<evidence type="ECO:0000256" key="4">
    <source>
        <dbReference type="ARBA" id="ARBA00023239"/>
    </source>
</evidence>
<dbReference type="InterPro" id="IPR027619">
    <property type="entry name" value="C-S_lyase_PatB-like"/>
</dbReference>
<organism evidence="7 8">
    <name type="scientific">Prevotella disiens JCM 6334 = ATCC 29426</name>
    <dbReference type="NCBI Taxonomy" id="1235811"/>
    <lineage>
        <taxon>Bacteria</taxon>
        <taxon>Pseudomonadati</taxon>
        <taxon>Bacteroidota</taxon>
        <taxon>Bacteroidia</taxon>
        <taxon>Bacteroidales</taxon>
        <taxon>Prevotellaceae</taxon>
        <taxon>Prevotella</taxon>
    </lineage>
</organism>
<accession>A0ABN0NTW1</accession>
<dbReference type="EC" id="4.4.1.13" evidence="2"/>
<name>A0ABN0NTW1_9BACT</name>
<reference evidence="7 8" key="1">
    <citation type="submission" date="2013-06" db="EMBL/GenBank/DDBJ databases">
        <authorList>
            <person name="Weinstock G."/>
            <person name="Sodergren E."/>
            <person name="Lobos E.A."/>
            <person name="Fulton L."/>
            <person name="Fulton R."/>
            <person name="Courtney L."/>
            <person name="Fronick C."/>
            <person name="O'Laughlin M."/>
            <person name="Godfrey J."/>
            <person name="Wilson R.M."/>
            <person name="Miner T."/>
            <person name="Farmer C."/>
            <person name="Delehaunty K."/>
            <person name="Cordes M."/>
            <person name="Minx P."/>
            <person name="Tomlinson C."/>
            <person name="Chen J."/>
            <person name="Wollam A."/>
            <person name="Pepin K.H."/>
            <person name="Bhonagiri V."/>
            <person name="Zhang X."/>
            <person name="Warren W."/>
            <person name="Mitreva M."/>
            <person name="Mardis E.R."/>
            <person name="Wilson R.K."/>
        </authorList>
    </citation>
    <scope>NUCLEOTIDE SEQUENCE [LARGE SCALE GENOMIC DNA]</scope>
    <source>
        <strain evidence="7 8">ATCC 29426</strain>
    </source>
</reference>
<dbReference type="InterPro" id="IPR015424">
    <property type="entry name" value="PyrdxlP-dep_Trfase"/>
</dbReference>
<sequence length="406" mass="46473">MNTPKAKSVSLKNENRPMGKYNFDEIVNRRGTNCVKWDEEKEDGIIPLWVADMDFPAAPAIRQAVEKRVQHGIFGYAMVGESYYDAIINWFQRRHHWTIQRNSIIYTTGVIPAISATIHALAMPGEKVLIQTPVYNCFFSCIRNQGTQVLENPLKREGNTFVVDWEDFEAKCADEKTTLFLLCNPHNPAGRVWTKEELARMNEICMRHDVKVISDEIHCELIMPDYTFTPFATVNEDCKRNSVIFNSPTKNFNIAGLQIANIICANREWYRRINRAINIFEVCDVNPFGPIALEAAYNDSEDWIDELMPYLAENYAFLCETFEKELPDYDVMKLEGTYLVWVDIRKSGLSADALTEKLLHEGKVQVNSGVMYGETDGEGYIRINIACPKATLEEGIKRIVKTLKAI</sequence>
<dbReference type="SUPFAM" id="SSF53383">
    <property type="entry name" value="PLP-dependent transferases"/>
    <property type="match status" value="1"/>
</dbReference>
<dbReference type="Gene3D" id="3.40.640.10">
    <property type="entry name" value="Type I PLP-dependent aspartate aminotransferase-like (Major domain)"/>
    <property type="match status" value="1"/>
</dbReference>
<gene>
    <name evidence="7" type="ORF">HMPREF0653_00709</name>
</gene>
<dbReference type="PANTHER" id="PTHR43525">
    <property type="entry name" value="PROTEIN MALY"/>
    <property type="match status" value="1"/>
</dbReference>
<dbReference type="PANTHER" id="PTHR43525:SF1">
    <property type="entry name" value="PROTEIN MALY"/>
    <property type="match status" value="1"/>
</dbReference>
<comment type="cofactor">
    <cofactor evidence="1">
        <name>pyridoxal 5'-phosphate</name>
        <dbReference type="ChEBI" id="CHEBI:597326"/>
    </cofactor>
</comment>
<keyword evidence="3" id="KW-0663">Pyridoxal phosphate</keyword>
<dbReference type="EMBL" id="AWUY01000052">
    <property type="protein sequence ID" value="ERJ79197.1"/>
    <property type="molecule type" value="Genomic_DNA"/>
</dbReference>
<dbReference type="Proteomes" id="UP000016660">
    <property type="component" value="Unassembled WGS sequence"/>
</dbReference>
<keyword evidence="8" id="KW-1185">Reference proteome</keyword>
<dbReference type="InterPro" id="IPR015421">
    <property type="entry name" value="PyrdxlP-dep_Trfase_major"/>
</dbReference>
<dbReference type="InterPro" id="IPR051798">
    <property type="entry name" value="Class-II_PLP-Dep_Aminotrans"/>
</dbReference>
<dbReference type="InterPro" id="IPR015422">
    <property type="entry name" value="PyrdxlP-dep_Trfase_small"/>
</dbReference>
<evidence type="ECO:0000259" key="6">
    <source>
        <dbReference type="Pfam" id="PF00155"/>
    </source>
</evidence>
<comment type="caution">
    <text evidence="7">The sequence shown here is derived from an EMBL/GenBank/DDBJ whole genome shotgun (WGS) entry which is preliminary data.</text>
</comment>
<evidence type="ECO:0000256" key="5">
    <source>
        <dbReference type="ARBA" id="ARBA00037974"/>
    </source>
</evidence>
<evidence type="ECO:0000256" key="3">
    <source>
        <dbReference type="ARBA" id="ARBA00022898"/>
    </source>
</evidence>
<dbReference type="Pfam" id="PF00155">
    <property type="entry name" value="Aminotran_1_2"/>
    <property type="match status" value="1"/>
</dbReference>
<feature type="domain" description="Aminotransferase class I/classII large" evidence="6">
    <location>
        <begin position="46"/>
        <end position="399"/>
    </location>
</feature>
<evidence type="ECO:0000256" key="2">
    <source>
        <dbReference type="ARBA" id="ARBA00012224"/>
    </source>
</evidence>
<comment type="similarity">
    <text evidence="5">Belongs to the class-II pyridoxal-phosphate-dependent aminotransferase family. MalY/PatB cystathionine beta-lyase subfamily.</text>
</comment>
<evidence type="ECO:0000313" key="7">
    <source>
        <dbReference type="EMBL" id="ERJ79197.1"/>
    </source>
</evidence>
<keyword evidence="4" id="KW-0456">Lyase</keyword>
<protein>
    <recommendedName>
        <fullName evidence="2">cysteine-S-conjugate beta-lyase</fullName>
        <ecNumber evidence="2">4.4.1.13</ecNumber>
    </recommendedName>
</protein>
<dbReference type="CDD" id="cd00609">
    <property type="entry name" value="AAT_like"/>
    <property type="match status" value="1"/>
</dbReference>
<evidence type="ECO:0000313" key="8">
    <source>
        <dbReference type="Proteomes" id="UP000016660"/>
    </source>
</evidence>
<dbReference type="InterPro" id="IPR004839">
    <property type="entry name" value="Aminotransferase_I/II_large"/>
</dbReference>
<proteinExistence type="inferred from homology"/>
<dbReference type="NCBIfam" id="TIGR04350">
    <property type="entry name" value="C_S_lyase_PatB"/>
    <property type="match status" value="1"/>
</dbReference>